<evidence type="ECO:0000313" key="4">
    <source>
        <dbReference type="Proteomes" id="UP000238206"/>
    </source>
</evidence>
<keyword evidence="2" id="KW-0732">Signal</keyword>
<feature type="signal peptide" evidence="2">
    <location>
        <begin position="1"/>
        <end position="27"/>
    </location>
</feature>
<gene>
    <name evidence="3" type="ORF">C5615_20525</name>
</gene>
<dbReference type="Proteomes" id="UP000238206">
    <property type="component" value="Unassembled WGS sequence"/>
</dbReference>
<proteinExistence type="predicted"/>
<sequence length="108" mass="11379">MRKHLLLSFVPMAISLSAAGPPAPAHADENVKLDRAMLLAESAPGMQPGNGFGIVTVSAPQPLPAGKASVTLWDEIPPPPQLPTPLPVPQPRDVQHAMEKNTQGTTHQ</sequence>
<feature type="compositionally biased region" description="Pro residues" evidence="1">
    <location>
        <begin position="76"/>
        <end position="90"/>
    </location>
</feature>
<accession>A0A2S8IMW4</accession>
<reference evidence="3 4" key="1">
    <citation type="submission" date="2018-02" db="EMBL/GenBank/DDBJ databases">
        <title>Draft genome sequencing of Burkholderia cepacia Y14-15.</title>
        <authorList>
            <person name="Zheng B.-X."/>
        </authorList>
    </citation>
    <scope>NUCLEOTIDE SEQUENCE [LARGE SCALE GENOMIC DNA]</scope>
    <source>
        <strain evidence="3 4">Y14-15</strain>
    </source>
</reference>
<evidence type="ECO:0000256" key="1">
    <source>
        <dbReference type="SAM" id="MobiDB-lite"/>
    </source>
</evidence>
<organism evidence="3 4">
    <name type="scientific">Burkholderia cepacia</name>
    <name type="common">Pseudomonas cepacia</name>
    <dbReference type="NCBI Taxonomy" id="292"/>
    <lineage>
        <taxon>Bacteria</taxon>
        <taxon>Pseudomonadati</taxon>
        <taxon>Pseudomonadota</taxon>
        <taxon>Betaproteobacteria</taxon>
        <taxon>Burkholderiales</taxon>
        <taxon>Burkholderiaceae</taxon>
        <taxon>Burkholderia</taxon>
        <taxon>Burkholderia cepacia complex</taxon>
    </lineage>
</organism>
<feature type="chain" id="PRO_5015543672" evidence="2">
    <location>
        <begin position="28"/>
        <end position="108"/>
    </location>
</feature>
<dbReference type="EMBL" id="PUIQ01000026">
    <property type="protein sequence ID" value="PQP16117.1"/>
    <property type="molecule type" value="Genomic_DNA"/>
</dbReference>
<feature type="region of interest" description="Disordered" evidence="1">
    <location>
        <begin position="66"/>
        <end position="108"/>
    </location>
</feature>
<comment type="caution">
    <text evidence="3">The sequence shown here is derived from an EMBL/GenBank/DDBJ whole genome shotgun (WGS) entry which is preliminary data.</text>
</comment>
<protein>
    <submittedName>
        <fullName evidence="3">Uncharacterized protein</fullName>
    </submittedName>
</protein>
<evidence type="ECO:0000256" key="2">
    <source>
        <dbReference type="SAM" id="SignalP"/>
    </source>
</evidence>
<name>A0A2S8IMW4_BURCE</name>
<dbReference type="AlphaFoldDB" id="A0A2S8IMW4"/>
<evidence type="ECO:0000313" key="3">
    <source>
        <dbReference type="EMBL" id="PQP16117.1"/>
    </source>
</evidence>